<evidence type="ECO:0000256" key="1">
    <source>
        <dbReference type="SAM" id="MobiDB-lite"/>
    </source>
</evidence>
<dbReference type="EMBL" id="KZ293735">
    <property type="protein sequence ID" value="PBK81085.1"/>
    <property type="molecule type" value="Genomic_DNA"/>
</dbReference>
<sequence>MTRVRAGRKLLQKTQFTTPSSCQKHHKITELELPPPPPRDFNGTNSNHGER</sequence>
<name>A0A2H3CDE9_ARMGA</name>
<accession>A0A2H3CDE9</accession>
<feature type="compositionally biased region" description="Basic residues" evidence="1">
    <location>
        <begin position="1"/>
        <end position="11"/>
    </location>
</feature>
<feature type="compositionally biased region" description="Polar residues" evidence="1">
    <location>
        <begin position="12"/>
        <end position="22"/>
    </location>
</feature>
<gene>
    <name evidence="2" type="ORF">ARMGADRAFT_1020521</name>
</gene>
<dbReference type="Proteomes" id="UP000217790">
    <property type="component" value="Unassembled WGS sequence"/>
</dbReference>
<evidence type="ECO:0000313" key="2">
    <source>
        <dbReference type="EMBL" id="PBK81085.1"/>
    </source>
</evidence>
<feature type="compositionally biased region" description="Polar residues" evidence="1">
    <location>
        <begin position="42"/>
        <end position="51"/>
    </location>
</feature>
<keyword evidence="3" id="KW-1185">Reference proteome</keyword>
<dbReference type="AlphaFoldDB" id="A0A2H3CDE9"/>
<protein>
    <submittedName>
        <fullName evidence="2">Uncharacterized protein</fullName>
    </submittedName>
</protein>
<evidence type="ECO:0000313" key="3">
    <source>
        <dbReference type="Proteomes" id="UP000217790"/>
    </source>
</evidence>
<dbReference type="InParanoid" id="A0A2H3CDE9"/>
<organism evidence="2 3">
    <name type="scientific">Armillaria gallica</name>
    <name type="common">Bulbous honey fungus</name>
    <name type="synonym">Armillaria bulbosa</name>
    <dbReference type="NCBI Taxonomy" id="47427"/>
    <lineage>
        <taxon>Eukaryota</taxon>
        <taxon>Fungi</taxon>
        <taxon>Dikarya</taxon>
        <taxon>Basidiomycota</taxon>
        <taxon>Agaricomycotina</taxon>
        <taxon>Agaricomycetes</taxon>
        <taxon>Agaricomycetidae</taxon>
        <taxon>Agaricales</taxon>
        <taxon>Marasmiineae</taxon>
        <taxon>Physalacriaceae</taxon>
        <taxon>Armillaria</taxon>
    </lineage>
</organism>
<feature type="region of interest" description="Disordered" evidence="1">
    <location>
        <begin position="1"/>
        <end position="51"/>
    </location>
</feature>
<reference evidence="3" key="1">
    <citation type="journal article" date="2017" name="Nat. Ecol. Evol.">
        <title>Genome expansion and lineage-specific genetic innovations in the forest pathogenic fungi Armillaria.</title>
        <authorList>
            <person name="Sipos G."/>
            <person name="Prasanna A.N."/>
            <person name="Walter M.C."/>
            <person name="O'Connor E."/>
            <person name="Balint B."/>
            <person name="Krizsan K."/>
            <person name="Kiss B."/>
            <person name="Hess J."/>
            <person name="Varga T."/>
            <person name="Slot J."/>
            <person name="Riley R."/>
            <person name="Boka B."/>
            <person name="Rigling D."/>
            <person name="Barry K."/>
            <person name="Lee J."/>
            <person name="Mihaltcheva S."/>
            <person name="LaButti K."/>
            <person name="Lipzen A."/>
            <person name="Waldron R."/>
            <person name="Moloney N.M."/>
            <person name="Sperisen C."/>
            <person name="Kredics L."/>
            <person name="Vagvoelgyi C."/>
            <person name="Patrignani A."/>
            <person name="Fitzpatrick D."/>
            <person name="Nagy I."/>
            <person name="Doyle S."/>
            <person name="Anderson J.B."/>
            <person name="Grigoriev I.V."/>
            <person name="Gueldener U."/>
            <person name="Muensterkoetter M."/>
            <person name="Nagy L.G."/>
        </authorList>
    </citation>
    <scope>NUCLEOTIDE SEQUENCE [LARGE SCALE GENOMIC DNA]</scope>
    <source>
        <strain evidence="3">Ar21-2</strain>
    </source>
</reference>
<proteinExistence type="predicted"/>